<reference evidence="1" key="1">
    <citation type="submission" date="2020-03" db="EMBL/GenBank/DDBJ databases">
        <title>The deep terrestrial virosphere.</title>
        <authorList>
            <person name="Holmfeldt K."/>
            <person name="Nilsson E."/>
            <person name="Simone D."/>
            <person name="Lopez-Fernandez M."/>
            <person name="Wu X."/>
            <person name="de Brujin I."/>
            <person name="Lundin D."/>
            <person name="Andersson A."/>
            <person name="Bertilsson S."/>
            <person name="Dopson M."/>
        </authorList>
    </citation>
    <scope>NUCLEOTIDE SEQUENCE</scope>
    <source>
        <strain evidence="4">MM171A01334</strain>
        <strain evidence="5">MM171B00430</strain>
        <strain evidence="3">MM415A00685</strain>
        <strain evidence="2">MM415B01060</strain>
        <strain evidence="1">TM448A02393</strain>
        <strain evidence="6">TM448B02665</strain>
    </source>
</reference>
<dbReference type="EMBL" id="MT142430">
    <property type="protein sequence ID" value="QJA80651.1"/>
    <property type="molecule type" value="Genomic_DNA"/>
</dbReference>
<dbReference type="EMBL" id="MT144300">
    <property type="protein sequence ID" value="QJA51943.1"/>
    <property type="molecule type" value="Genomic_DNA"/>
</dbReference>
<proteinExistence type="predicted"/>
<dbReference type="EMBL" id="MT143874">
    <property type="protein sequence ID" value="QJB04165.1"/>
    <property type="molecule type" value="Genomic_DNA"/>
</dbReference>
<dbReference type="EMBL" id="MT144938">
    <property type="protein sequence ID" value="QJI01635.1"/>
    <property type="molecule type" value="Genomic_DNA"/>
</dbReference>
<evidence type="ECO:0000313" key="5">
    <source>
        <dbReference type="EMBL" id="QJB04165.1"/>
    </source>
</evidence>
<dbReference type="EMBL" id="MT143627">
    <property type="protein sequence ID" value="QJA99067.1"/>
    <property type="molecule type" value="Genomic_DNA"/>
</dbReference>
<gene>
    <name evidence="4" type="ORF">MM171A01334_0004</name>
    <name evidence="5" type="ORF">MM171B00430_0014</name>
    <name evidence="3" type="ORF">MM415A00685_0013</name>
    <name evidence="2" type="ORF">MM415B01060_0018</name>
    <name evidence="1" type="ORF">TM448A02393_0011</name>
    <name evidence="6" type="ORF">TM448B02665_0009</name>
</gene>
<accession>A0A6H1ZVI6</accession>
<dbReference type="EMBL" id="MT141419">
    <property type="protein sequence ID" value="QJA60743.1"/>
    <property type="molecule type" value="Genomic_DNA"/>
</dbReference>
<protein>
    <submittedName>
        <fullName evidence="1">Uncharacterized protein</fullName>
    </submittedName>
</protein>
<organism evidence="1">
    <name type="scientific">viral metagenome</name>
    <dbReference type="NCBI Taxonomy" id="1070528"/>
    <lineage>
        <taxon>unclassified sequences</taxon>
        <taxon>metagenomes</taxon>
        <taxon>organismal metagenomes</taxon>
    </lineage>
</organism>
<evidence type="ECO:0000313" key="6">
    <source>
        <dbReference type="EMBL" id="QJI01635.1"/>
    </source>
</evidence>
<evidence type="ECO:0000313" key="3">
    <source>
        <dbReference type="EMBL" id="QJA80651.1"/>
    </source>
</evidence>
<dbReference type="AlphaFoldDB" id="A0A6H1ZVI6"/>
<evidence type="ECO:0000313" key="2">
    <source>
        <dbReference type="EMBL" id="QJA60743.1"/>
    </source>
</evidence>
<name>A0A6H1ZVI6_9ZZZZ</name>
<sequence>MARPTGPYPQQHIRIAAEPQELQGILLAIPDTRARAKWLMLRPLVIETIIAVEQAAINGQYEQVALLAADLRTLLIK</sequence>
<evidence type="ECO:0000313" key="4">
    <source>
        <dbReference type="EMBL" id="QJA99067.1"/>
    </source>
</evidence>
<evidence type="ECO:0000313" key="1">
    <source>
        <dbReference type="EMBL" id="QJA51943.1"/>
    </source>
</evidence>